<feature type="region of interest" description="Disordered" evidence="8">
    <location>
        <begin position="641"/>
        <end position="776"/>
    </location>
</feature>
<evidence type="ECO:0000256" key="5">
    <source>
        <dbReference type="ARBA" id="ARBA00022989"/>
    </source>
</evidence>
<dbReference type="GeneID" id="109476675"/>
<dbReference type="RefSeq" id="XP_019633244.1">
    <property type="nucleotide sequence ID" value="XM_019777685.1"/>
</dbReference>
<evidence type="ECO:0000313" key="9">
    <source>
        <dbReference type="Proteomes" id="UP000515135"/>
    </source>
</evidence>
<comment type="subcellular location">
    <subcellularLocation>
        <location evidence="1">Cell membrane</location>
        <topology evidence="1">Multi-pass membrane protein</topology>
    </subcellularLocation>
    <subcellularLocation>
        <location evidence="7">Membrane</location>
        <topology evidence="7">Multi-pass membrane protein</topology>
    </subcellularLocation>
</comment>
<keyword evidence="5 7" id="KW-1133">Transmembrane helix</keyword>
<feature type="transmembrane region" description="Helical" evidence="7">
    <location>
        <begin position="123"/>
        <end position="144"/>
    </location>
</feature>
<evidence type="ECO:0000313" key="10">
    <source>
        <dbReference type="RefSeq" id="XP_019633244.1"/>
    </source>
</evidence>
<proteinExistence type="inferred from homology"/>
<keyword evidence="3" id="KW-1003">Cell membrane</keyword>
<reference evidence="10" key="1">
    <citation type="submission" date="2025-08" db="UniProtKB">
        <authorList>
            <consortium name="RefSeq"/>
        </authorList>
    </citation>
    <scope>IDENTIFICATION</scope>
    <source>
        <tissue evidence="10">Gonad</tissue>
    </source>
</reference>
<feature type="region of interest" description="Disordered" evidence="8">
    <location>
        <begin position="481"/>
        <end position="507"/>
    </location>
</feature>
<feature type="region of interest" description="Disordered" evidence="8">
    <location>
        <begin position="861"/>
        <end position="931"/>
    </location>
</feature>
<feature type="compositionally biased region" description="Polar residues" evidence="8">
    <location>
        <begin position="643"/>
        <end position="668"/>
    </location>
</feature>
<evidence type="ECO:0000256" key="7">
    <source>
        <dbReference type="RuleBase" id="RU910716"/>
    </source>
</evidence>
<feature type="compositionally biased region" description="Basic and acidic residues" evidence="8">
    <location>
        <begin position="879"/>
        <end position="888"/>
    </location>
</feature>
<protein>
    <recommendedName>
        <fullName evidence="7">XK-related protein</fullName>
    </recommendedName>
</protein>
<feature type="compositionally biased region" description="Polar residues" evidence="8">
    <location>
        <begin position="920"/>
        <end position="931"/>
    </location>
</feature>
<feature type="compositionally biased region" description="Basic residues" evidence="8">
    <location>
        <begin position="753"/>
        <end position="766"/>
    </location>
</feature>
<dbReference type="AlphaFoldDB" id="A0A6P4ZGW3"/>
<evidence type="ECO:0000256" key="2">
    <source>
        <dbReference type="ARBA" id="ARBA00008789"/>
    </source>
</evidence>
<feature type="region of interest" description="Disordered" evidence="8">
    <location>
        <begin position="353"/>
        <end position="374"/>
    </location>
</feature>
<dbReference type="PANTHER" id="PTHR16024:SF28">
    <property type="entry name" value="XK-RELATED PROTEIN"/>
    <property type="match status" value="1"/>
</dbReference>
<evidence type="ECO:0000256" key="4">
    <source>
        <dbReference type="ARBA" id="ARBA00022692"/>
    </source>
</evidence>
<evidence type="ECO:0000256" key="8">
    <source>
        <dbReference type="SAM" id="MobiDB-lite"/>
    </source>
</evidence>
<feature type="compositionally biased region" description="Basic and acidic residues" evidence="8">
    <location>
        <begin position="705"/>
        <end position="731"/>
    </location>
</feature>
<dbReference type="GO" id="GO:0005886">
    <property type="term" value="C:plasma membrane"/>
    <property type="evidence" value="ECO:0007669"/>
    <property type="project" value="UniProtKB-SubCell"/>
</dbReference>
<evidence type="ECO:0000256" key="1">
    <source>
        <dbReference type="ARBA" id="ARBA00004651"/>
    </source>
</evidence>
<organism evidence="9 10">
    <name type="scientific">Branchiostoma belcheri</name>
    <name type="common">Amphioxus</name>
    <dbReference type="NCBI Taxonomy" id="7741"/>
    <lineage>
        <taxon>Eukaryota</taxon>
        <taxon>Metazoa</taxon>
        <taxon>Chordata</taxon>
        <taxon>Cephalochordata</taxon>
        <taxon>Leptocardii</taxon>
        <taxon>Amphioxiformes</taxon>
        <taxon>Branchiostomatidae</taxon>
        <taxon>Branchiostoma</taxon>
    </lineage>
</organism>
<dbReference type="KEGG" id="bbel:109476675"/>
<accession>A0A6P4ZGW3</accession>
<evidence type="ECO:0000256" key="3">
    <source>
        <dbReference type="ARBA" id="ARBA00022475"/>
    </source>
</evidence>
<dbReference type="PANTHER" id="PTHR16024">
    <property type="entry name" value="XK-RELATED PROTEIN"/>
    <property type="match status" value="1"/>
</dbReference>
<name>A0A6P4ZGW3_BRABE</name>
<feature type="transmembrane region" description="Helical" evidence="7">
    <location>
        <begin position="274"/>
        <end position="298"/>
    </location>
</feature>
<keyword evidence="9" id="KW-1185">Reference proteome</keyword>
<dbReference type="Pfam" id="PF09815">
    <property type="entry name" value="XK-related"/>
    <property type="match status" value="1"/>
</dbReference>
<keyword evidence="4 7" id="KW-0812">Transmembrane</keyword>
<feature type="transmembrane region" description="Helical" evidence="7">
    <location>
        <begin position="45"/>
        <end position="64"/>
    </location>
</feature>
<dbReference type="Proteomes" id="UP000515135">
    <property type="component" value="Unplaced"/>
</dbReference>
<evidence type="ECO:0000256" key="6">
    <source>
        <dbReference type="ARBA" id="ARBA00023136"/>
    </source>
</evidence>
<feature type="compositionally biased region" description="Polar residues" evidence="8">
    <location>
        <begin position="678"/>
        <end position="688"/>
    </location>
</feature>
<feature type="transmembrane region" description="Helical" evidence="7">
    <location>
        <begin position="15"/>
        <end position="33"/>
    </location>
</feature>
<dbReference type="InterPro" id="IPR050895">
    <property type="entry name" value="XK-related_scramblase"/>
</dbReference>
<feature type="transmembrane region" description="Helical" evidence="7">
    <location>
        <begin position="221"/>
        <end position="238"/>
    </location>
</feature>
<feature type="transmembrane region" description="Helical" evidence="7">
    <location>
        <begin position="177"/>
        <end position="201"/>
    </location>
</feature>
<dbReference type="OrthoDB" id="6356248at2759"/>
<comment type="similarity">
    <text evidence="2 7">Belongs to the XK family.</text>
</comment>
<keyword evidence="6 7" id="KW-0472">Membrane</keyword>
<gene>
    <name evidence="10" type="primary">LOC109476675</name>
</gene>
<dbReference type="InterPro" id="IPR018629">
    <property type="entry name" value="XK-rel"/>
</dbReference>
<feature type="compositionally biased region" description="Basic and acidic residues" evidence="8">
    <location>
        <begin position="906"/>
        <end position="919"/>
    </location>
</feature>
<sequence>MVSVQYFRAGNRVEWGSLTLTFIIVPSLVMQVFSTRWFMADDNMGGWISWLIHCIQMGPIYRYVQALQTGWEARKTNDPIDFERLYQQQSDVCMLRLFESFMESAPQLILQLYIMLKLGNANFLTGTSACVSLISLSWAIAAYSKAMRQVRKDKKKITWGGLFLQTVWRIGMVSSRVLALAMFASVYKEWICVVIGVHWLLMTIWVCVQKTDFCDTWWEERLFNAVVGVIYCFCFFNIKEGRTRRHIVGFYTIMLLENSALMAAWYPFRKLGVWYNIPVMMAVWGGFLIGAITMTMYYNYCHPNRDGSIPGCPTPGQYIKAAFGFHRAHSDDTEHDATDLHIEELDDIEILPRSRPASCPPSRTPSVQVKTPGTPGIVAGAPSVLEGSLATPDLHSSLLKAVMSVLDVSTTTEVDERLPPAKSCPDIYSEQQRLSEVLSALRNDSLKSSSQEVLSAGAGVPDKGTCNPSFTKSEEVLSEWGKTRDSSPPRIIITPCSPTDNSNIGRPDPKVVVHRMNFKDKGRNGRQGVRMGTATYLKKPLVGRRYIPVESRLGEDDPGGTVTKSQNSVMPYSVEVGGSPGLRKREGHSPANMPVTVRLGIGSPRIEKRGQGVAKETWEEIYLTPKAGSGKAKKALEFAEDSAPSSVSNTVQKQSTIKGTTKPSSVITDSLPCEKQNDPTCSKIVSSESKNEQMHLQKWQLSMKNESDKARKDAKDNHENSEHAKVLEQVDKTTGPSEASESHDRNKVGTLKQIKKHSPQKKNTKKGNKENHSPKPQTATAILTAIETPSVHTSDRTMELEAKDNGINAPSISTSDTKIEKKLPVNSEMVFPKLRHSPSMSRKSLSKIPSNAVSAKVTQFRTMTPPDSPGNSSPIPNKLDTKRSNPKKEKGRKSLANIPKNTVAEKLNKFGTPEKDDRNMNQTLSSTKFGQAELQTGVSSVCQKEDEKPTVGLKGLKPVRKSLANIPRNAVGSRVSKFDSNV</sequence>